<dbReference type="Gene3D" id="1.10.150.240">
    <property type="entry name" value="Putative phosphatase, domain 2"/>
    <property type="match status" value="1"/>
</dbReference>
<dbReference type="SUPFAM" id="SSF56784">
    <property type="entry name" value="HAD-like"/>
    <property type="match status" value="1"/>
</dbReference>
<dbReference type="PANTHER" id="PTHR43434:SF1">
    <property type="entry name" value="PHOSPHOGLYCOLATE PHOSPHATASE"/>
    <property type="match status" value="1"/>
</dbReference>
<organism evidence="1">
    <name type="scientific">marine sediment metagenome</name>
    <dbReference type="NCBI Taxonomy" id="412755"/>
    <lineage>
        <taxon>unclassified sequences</taxon>
        <taxon>metagenomes</taxon>
        <taxon>ecological metagenomes</taxon>
    </lineage>
</organism>
<dbReference type="InterPro" id="IPR023198">
    <property type="entry name" value="PGP-like_dom2"/>
</dbReference>
<dbReference type="Gene3D" id="3.40.50.1000">
    <property type="entry name" value="HAD superfamily/HAD-like"/>
    <property type="match status" value="1"/>
</dbReference>
<reference evidence="1" key="1">
    <citation type="journal article" date="2014" name="Front. Microbiol.">
        <title>High frequency of phylogenetically diverse reductive dehalogenase-homologous genes in deep subseafloor sedimentary metagenomes.</title>
        <authorList>
            <person name="Kawai M."/>
            <person name="Futagami T."/>
            <person name="Toyoda A."/>
            <person name="Takaki Y."/>
            <person name="Nishi S."/>
            <person name="Hori S."/>
            <person name="Arai W."/>
            <person name="Tsubouchi T."/>
            <person name="Morono Y."/>
            <person name="Uchiyama I."/>
            <person name="Ito T."/>
            <person name="Fujiyama A."/>
            <person name="Inagaki F."/>
            <person name="Takami H."/>
        </authorList>
    </citation>
    <scope>NUCLEOTIDE SEQUENCE</scope>
    <source>
        <strain evidence="1">Expedition CK06-06</strain>
    </source>
</reference>
<protein>
    <recommendedName>
        <fullName evidence="2">HAD family hydrolase</fullName>
    </recommendedName>
</protein>
<evidence type="ECO:0000313" key="1">
    <source>
        <dbReference type="EMBL" id="GAH15430.1"/>
    </source>
</evidence>
<dbReference type="GO" id="GO:0006281">
    <property type="term" value="P:DNA repair"/>
    <property type="evidence" value="ECO:0007669"/>
    <property type="project" value="TreeGrafter"/>
</dbReference>
<dbReference type="InterPro" id="IPR041492">
    <property type="entry name" value="HAD_2"/>
</dbReference>
<comment type="caution">
    <text evidence="1">The sequence shown here is derived from an EMBL/GenBank/DDBJ whole genome shotgun (WGS) entry which is preliminary data.</text>
</comment>
<dbReference type="InterPro" id="IPR036412">
    <property type="entry name" value="HAD-like_sf"/>
</dbReference>
<sequence>EKTIGMPLDDVFARISSLDSSILTSAFREYYSSEGIYQVRLFSGVKNKLKELGKSFILGVITSKKEEIAVKLLKYLKIDAFFDYILGESEDRKIKTDPKLKDYLFKKYLNYNFVIIGDHPKDREPEKFMKEYAER</sequence>
<proteinExistence type="predicted"/>
<dbReference type="InterPro" id="IPR050155">
    <property type="entry name" value="HAD-like_hydrolase_sf"/>
</dbReference>
<feature type="non-terminal residue" evidence="1">
    <location>
        <position position="1"/>
    </location>
</feature>
<dbReference type="AlphaFoldDB" id="X1E4V5"/>
<dbReference type="Pfam" id="PF13419">
    <property type="entry name" value="HAD_2"/>
    <property type="match status" value="1"/>
</dbReference>
<gene>
    <name evidence="1" type="ORF">S01H4_58519</name>
</gene>
<accession>X1E4V5</accession>
<name>X1E4V5_9ZZZZ</name>
<dbReference type="EMBL" id="BART01034192">
    <property type="protein sequence ID" value="GAH15430.1"/>
    <property type="molecule type" value="Genomic_DNA"/>
</dbReference>
<dbReference type="PANTHER" id="PTHR43434">
    <property type="entry name" value="PHOSPHOGLYCOLATE PHOSPHATASE"/>
    <property type="match status" value="1"/>
</dbReference>
<dbReference type="GO" id="GO:0008967">
    <property type="term" value="F:phosphoglycolate phosphatase activity"/>
    <property type="evidence" value="ECO:0007669"/>
    <property type="project" value="TreeGrafter"/>
</dbReference>
<dbReference type="GO" id="GO:0005829">
    <property type="term" value="C:cytosol"/>
    <property type="evidence" value="ECO:0007669"/>
    <property type="project" value="TreeGrafter"/>
</dbReference>
<dbReference type="InterPro" id="IPR023214">
    <property type="entry name" value="HAD_sf"/>
</dbReference>
<evidence type="ECO:0008006" key="2">
    <source>
        <dbReference type="Google" id="ProtNLM"/>
    </source>
</evidence>